<dbReference type="InterPro" id="IPR021434">
    <property type="entry name" value="DUF3082"/>
</dbReference>
<name>A0ABP0TST4_9BRYO</name>
<dbReference type="EMBL" id="OZ019906">
    <property type="protein sequence ID" value="CAK9204144.1"/>
    <property type="molecule type" value="Genomic_DNA"/>
</dbReference>
<evidence type="ECO:0000256" key="2">
    <source>
        <dbReference type="SAM" id="Phobius"/>
    </source>
</evidence>
<dbReference type="Proteomes" id="UP001497512">
    <property type="component" value="Chromosome 14"/>
</dbReference>
<dbReference type="Pfam" id="PF11282">
    <property type="entry name" value="DUF3082"/>
    <property type="match status" value="1"/>
</dbReference>
<reference evidence="3" key="1">
    <citation type="submission" date="2024-02" db="EMBL/GenBank/DDBJ databases">
        <authorList>
            <consortium name="ELIXIR-Norway"/>
            <consortium name="Elixir Norway"/>
        </authorList>
    </citation>
    <scope>NUCLEOTIDE SEQUENCE</scope>
</reference>
<gene>
    <name evidence="3" type="ORF">CSSPTR1EN2_LOCUS7239</name>
</gene>
<keyword evidence="2" id="KW-0472">Membrane</keyword>
<evidence type="ECO:0000256" key="1">
    <source>
        <dbReference type="SAM" id="MobiDB-lite"/>
    </source>
</evidence>
<keyword evidence="2" id="KW-1133">Transmembrane helix</keyword>
<keyword evidence="4" id="KW-1185">Reference proteome</keyword>
<evidence type="ECO:0000313" key="3">
    <source>
        <dbReference type="EMBL" id="CAK9204144.1"/>
    </source>
</evidence>
<feature type="transmembrane region" description="Helical" evidence="2">
    <location>
        <begin position="99"/>
        <end position="118"/>
    </location>
</feature>
<feature type="region of interest" description="Disordered" evidence="1">
    <location>
        <begin position="57"/>
        <end position="96"/>
    </location>
</feature>
<keyword evidence="2" id="KW-0812">Transmembrane</keyword>
<accession>A0ABP0TST4</accession>
<organism evidence="3 4">
    <name type="scientific">Sphagnum troendelagicum</name>
    <dbReference type="NCBI Taxonomy" id="128251"/>
    <lineage>
        <taxon>Eukaryota</taxon>
        <taxon>Viridiplantae</taxon>
        <taxon>Streptophyta</taxon>
        <taxon>Embryophyta</taxon>
        <taxon>Bryophyta</taxon>
        <taxon>Sphagnophytina</taxon>
        <taxon>Sphagnopsida</taxon>
        <taxon>Sphagnales</taxon>
        <taxon>Sphagnaceae</taxon>
        <taxon>Sphagnum</taxon>
    </lineage>
</organism>
<sequence length="185" mass="19952">MALLKPCLSARLPILIRSGICSGLESGFRRRRLHSGSSWSAAARAAMEDFEFGEGPLEPIRPKFNRSPYAPSQLEPEKTTPASSDPRPNRRRFRKPTPLQAMVGAVVGGGWTVIAFQVTQKAYNHLQQHPPAHDLPLGLTADVNQLLLTMVAGFGGLAVCMFGVSSLGLTLLCIKLGSTPKPPLI</sequence>
<evidence type="ECO:0000313" key="4">
    <source>
        <dbReference type="Proteomes" id="UP001497512"/>
    </source>
</evidence>
<feature type="transmembrane region" description="Helical" evidence="2">
    <location>
        <begin position="146"/>
        <end position="174"/>
    </location>
</feature>
<proteinExistence type="predicted"/>
<protein>
    <submittedName>
        <fullName evidence="3">Uncharacterized protein</fullName>
    </submittedName>
</protein>